<feature type="compositionally biased region" description="Polar residues" evidence="7">
    <location>
        <begin position="720"/>
        <end position="736"/>
    </location>
</feature>
<proteinExistence type="inferred from homology"/>
<evidence type="ECO:0000313" key="9">
    <source>
        <dbReference type="EMBL" id="ORX33974.1"/>
    </source>
</evidence>
<feature type="compositionally biased region" description="Polar residues" evidence="7">
    <location>
        <begin position="509"/>
        <end position="519"/>
    </location>
</feature>
<evidence type="ECO:0000256" key="7">
    <source>
        <dbReference type="SAM" id="MobiDB-lite"/>
    </source>
</evidence>
<feature type="region of interest" description="Disordered" evidence="7">
    <location>
        <begin position="1"/>
        <end position="158"/>
    </location>
</feature>
<keyword evidence="5 6" id="KW-0067">ATP-binding</keyword>
<dbReference type="Gene3D" id="1.10.510.10">
    <property type="entry name" value="Transferase(Phosphotransferase) domain 1"/>
    <property type="match status" value="1"/>
</dbReference>
<evidence type="ECO:0000313" key="10">
    <source>
        <dbReference type="Proteomes" id="UP000193218"/>
    </source>
</evidence>
<reference evidence="9 10" key="1">
    <citation type="submission" date="2017-03" db="EMBL/GenBank/DDBJ databases">
        <title>Widespread Adenine N6-methylation of Active Genes in Fungi.</title>
        <authorList>
            <consortium name="DOE Joint Genome Institute"/>
            <person name="Mondo S.J."/>
            <person name="Dannebaum R.O."/>
            <person name="Kuo R.C."/>
            <person name="Louie K.B."/>
            <person name="Bewick A.J."/>
            <person name="Labutti K."/>
            <person name="Haridas S."/>
            <person name="Kuo A."/>
            <person name="Salamov A."/>
            <person name="Ahrendt S.R."/>
            <person name="Lau R."/>
            <person name="Bowen B.P."/>
            <person name="Lipzen A."/>
            <person name="Sullivan W."/>
            <person name="Andreopoulos W.B."/>
            <person name="Clum A."/>
            <person name="Lindquist E."/>
            <person name="Daum C."/>
            <person name="Northen T.R."/>
            <person name="Ramamoorthy G."/>
            <person name="Schmitz R.J."/>
            <person name="Gryganskyi A."/>
            <person name="Culley D."/>
            <person name="Magnuson J."/>
            <person name="James T.Y."/>
            <person name="O'Malley M.A."/>
            <person name="Stajich J.E."/>
            <person name="Spatafora J.W."/>
            <person name="Visel A."/>
            <person name="Grigoriev I.V."/>
        </authorList>
    </citation>
    <scope>NUCLEOTIDE SEQUENCE [LARGE SCALE GENOMIC DNA]</scope>
    <source>
        <strain evidence="9 10">NRRL Y-17943</strain>
    </source>
</reference>
<feature type="binding site" evidence="6">
    <location>
        <position position="864"/>
    </location>
    <ligand>
        <name>ATP</name>
        <dbReference type="ChEBI" id="CHEBI:30616"/>
    </ligand>
</feature>
<dbReference type="AlphaFoldDB" id="A0A1Y1U8V2"/>
<dbReference type="InterPro" id="IPR000719">
    <property type="entry name" value="Prot_kinase_dom"/>
</dbReference>
<comment type="caution">
    <text evidence="9">The sequence shown here is derived from an EMBL/GenBank/DDBJ whole genome shotgun (WGS) entry which is preliminary data.</text>
</comment>
<dbReference type="GeneID" id="33558866"/>
<dbReference type="InterPro" id="IPR011009">
    <property type="entry name" value="Kinase-like_dom_sf"/>
</dbReference>
<feature type="compositionally biased region" description="Low complexity" evidence="7">
    <location>
        <begin position="112"/>
        <end position="121"/>
    </location>
</feature>
<feature type="region of interest" description="Disordered" evidence="7">
    <location>
        <begin position="718"/>
        <end position="747"/>
    </location>
</feature>
<keyword evidence="4" id="KW-0418">Kinase</keyword>
<dbReference type="EMBL" id="NBSH01000016">
    <property type="protein sequence ID" value="ORX33974.1"/>
    <property type="molecule type" value="Genomic_DNA"/>
</dbReference>
<dbReference type="PANTHER" id="PTHR48016:SF48">
    <property type="entry name" value="SERINE_THREONINE-PROTEIN KINASE BCK1_SLK1_SSP31"/>
    <property type="match status" value="1"/>
</dbReference>
<name>A0A1Y1U8V2_9TREE</name>
<dbReference type="GO" id="GO:0005524">
    <property type="term" value="F:ATP binding"/>
    <property type="evidence" value="ECO:0007669"/>
    <property type="project" value="UniProtKB-UniRule"/>
</dbReference>
<feature type="compositionally biased region" description="Low complexity" evidence="7">
    <location>
        <begin position="70"/>
        <end position="80"/>
    </location>
</feature>
<organism evidence="9 10">
    <name type="scientific">Kockovaella imperatae</name>
    <dbReference type="NCBI Taxonomy" id="4999"/>
    <lineage>
        <taxon>Eukaryota</taxon>
        <taxon>Fungi</taxon>
        <taxon>Dikarya</taxon>
        <taxon>Basidiomycota</taxon>
        <taxon>Agaricomycotina</taxon>
        <taxon>Tremellomycetes</taxon>
        <taxon>Tremellales</taxon>
        <taxon>Cuniculitremaceae</taxon>
        <taxon>Kockovaella</taxon>
    </lineage>
</organism>
<dbReference type="OrthoDB" id="266718at2759"/>
<feature type="compositionally biased region" description="Basic and acidic residues" evidence="7">
    <location>
        <begin position="315"/>
        <end position="332"/>
    </location>
</feature>
<dbReference type="STRING" id="4999.A0A1Y1U8V2"/>
<keyword evidence="10" id="KW-1185">Reference proteome</keyword>
<feature type="compositionally biased region" description="Basic and acidic residues" evidence="7">
    <location>
        <begin position="681"/>
        <end position="691"/>
    </location>
</feature>
<dbReference type="InterPro" id="IPR008271">
    <property type="entry name" value="Ser/Thr_kinase_AS"/>
</dbReference>
<comment type="similarity">
    <text evidence="1">Belongs to the protein kinase superfamily. STE Ser/Thr protein kinase family. MAP kinase kinase kinase subfamily.</text>
</comment>
<dbReference type="InterPro" id="IPR050538">
    <property type="entry name" value="MAP_kinase_kinase_kinase"/>
</dbReference>
<dbReference type="PROSITE" id="PS50011">
    <property type="entry name" value="PROTEIN_KINASE_DOM"/>
    <property type="match status" value="1"/>
</dbReference>
<dbReference type="FunFam" id="3.30.200.20:FF:000387">
    <property type="entry name" value="Serine/threonine-protein kinase STE11"/>
    <property type="match status" value="1"/>
</dbReference>
<feature type="compositionally biased region" description="Basic and acidic residues" evidence="7">
    <location>
        <begin position="776"/>
        <end position="794"/>
    </location>
</feature>
<evidence type="ECO:0000256" key="5">
    <source>
        <dbReference type="ARBA" id="ARBA00022840"/>
    </source>
</evidence>
<protein>
    <recommendedName>
        <fullName evidence="8">Protein kinase domain-containing protein</fullName>
    </recommendedName>
</protein>
<feature type="region of interest" description="Disordered" evidence="7">
    <location>
        <begin position="776"/>
        <end position="799"/>
    </location>
</feature>
<feature type="compositionally biased region" description="Basic and acidic residues" evidence="7">
    <location>
        <begin position="591"/>
        <end position="602"/>
    </location>
</feature>
<dbReference type="GO" id="GO:0004709">
    <property type="term" value="F:MAP kinase kinase kinase activity"/>
    <property type="evidence" value="ECO:0007669"/>
    <property type="project" value="UniProtKB-ARBA"/>
</dbReference>
<dbReference type="SUPFAM" id="SSF56112">
    <property type="entry name" value="Protein kinase-like (PK-like)"/>
    <property type="match status" value="1"/>
</dbReference>
<feature type="region of interest" description="Disordered" evidence="7">
    <location>
        <begin position="350"/>
        <end position="412"/>
    </location>
</feature>
<sequence length="1148" mass="127846">MTGTSPGLPGPSRDPSASSIRRPLGARRRGMAPGLFIANPDNSDEEYSPTSPISPLATSSSSSGQHATVPAPQSAPLASPLLPPLPPPQPERHLRRAQTTPIPEPPRHEQRPSLGSSSPSRALPPLPSPPISSPDPARVTSPSDMVSPSSSRARSGSLLGKIRVQATVDNESFTTVDITGMQSAEGIKDKIFSKLRFRDDEYPHLSLFTTDVDLQPSSTRLTNEALLHLCLTKGDAKANLKFFVMQDHFGDSSATVVPPAAPETELPRSKGFRQLASISPSSSSLPTPDEAASPDMDDETRKLIAQLQREEEDQTDARRRQLEADEELARREQRAERDVWEAMQEMELENARQRTAQIEEDERRARQVEAEDRRQEQERQMEIERAQEEAARTAWNMEQQEAQQQRTDRHTQFAEDRRQRAQHFRQQGADFTFPTAVPFRPGSHPHGSTRTPAGYIAARNDAPSTGERNMDPRLRQMSGYSYRQRPFPALNTDPAPAVSRPPYEGVPQRTYTPVPSTSKRSYDTDMYRSSSIGQDGRYPSPVSFPRPHTRNGSSSSLSYLEDVWDDSTRSRRGSASEAYTTLAAAPRRASHAGDDRSGRWDDTVSSQNTVTRQDVDQWTHIQHMLADTNGLRPTVDDEDDDNDDNDDEEQEEQEEATLFLPASRPNLSVQTNARRGPFKNTDQHAGWHDRPNPEALYEVLDEAFPEVDLDKPFVDPGLVTPTTPGAESPSLEQQHQPPLLAPIRPPVQPTRDVVKTAHRKSIRVLAARTLFKDVKNALTGEHKEQEEKKPEDKPKRRASMWGHKIQEVTPSRLEDVPPTIPESPAADGKPATLRWVKGELIGSGSYGKVFLALNVTTGDMMAVKQVERQSIGGAVDKRLQGQFDSLKSEIALLKDLFHPNIVAYLGWEETPEALSIFLEYIPGGTIAAIYRTPALAGGFEEQLVKYFTRQILEGLLYLHERNILHRDLKGDNILVDLNGQCKIVDFGISKRYSDVYDSIIEQKTMMKGSWYWMAPEVLGPTKGETPKSYSGKIDIWSTGCCVVEMFTGQKPFPGVQPTTAILMVFQGDIPPIPTDIGISSTAMDFMTQRCLVHSSENRATAAECLRHPFITEVDSKWTFAQSKIGKFLAKKETKSVRRGGRGEVEQRS</sequence>
<feature type="compositionally biased region" description="Polar residues" evidence="7">
    <location>
        <begin position="396"/>
        <end position="405"/>
    </location>
</feature>
<feature type="domain" description="Protein kinase" evidence="8">
    <location>
        <begin position="835"/>
        <end position="1110"/>
    </location>
</feature>
<dbReference type="PROSITE" id="PS00108">
    <property type="entry name" value="PROTEIN_KINASE_ST"/>
    <property type="match status" value="1"/>
</dbReference>
<dbReference type="SMART" id="SM00220">
    <property type="entry name" value="S_TKc"/>
    <property type="match status" value="1"/>
</dbReference>
<keyword evidence="2" id="KW-0808">Transferase</keyword>
<evidence type="ECO:0000256" key="2">
    <source>
        <dbReference type="ARBA" id="ARBA00022679"/>
    </source>
</evidence>
<feature type="region of interest" description="Disordered" evidence="7">
    <location>
        <begin position="443"/>
        <end position="472"/>
    </location>
</feature>
<evidence type="ECO:0000256" key="4">
    <source>
        <dbReference type="ARBA" id="ARBA00022777"/>
    </source>
</evidence>
<dbReference type="InParanoid" id="A0A1Y1U8V2"/>
<dbReference type="Proteomes" id="UP000193218">
    <property type="component" value="Unassembled WGS sequence"/>
</dbReference>
<feature type="compositionally biased region" description="Acidic residues" evidence="7">
    <location>
        <begin position="636"/>
        <end position="655"/>
    </location>
</feature>
<feature type="compositionally biased region" description="Low complexity" evidence="7">
    <location>
        <begin position="48"/>
        <end position="63"/>
    </location>
</feature>
<accession>A0A1Y1U8V2</accession>
<evidence type="ECO:0000256" key="1">
    <source>
        <dbReference type="ARBA" id="ARBA00006529"/>
    </source>
</evidence>
<evidence type="ECO:0000256" key="3">
    <source>
        <dbReference type="ARBA" id="ARBA00022741"/>
    </source>
</evidence>
<dbReference type="Pfam" id="PF00069">
    <property type="entry name" value="Pkinase"/>
    <property type="match status" value="1"/>
</dbReference>
<gene>
    <name evidence="9" type="ORF">BD324DRAFT_637857</name>
</gene>
<dbReference type="PROSITE" id="PS00107">
    <property type="entry name" value="PROTEIN_KINASE_ATP"/>
    <property type="match status" value="1"/>
</dbReference>
<feature type="compositionally biased region" description="Low complexity" evidence="7">
    <location>
        <begin position="141"/>
        <end position="157"/>
    </location>
</feature>
<keyword evidence="3 6" id="KW-0547">Nucleotide-binding</keyword>
<dbReference type="RefSeq" id="XP_021868262.1">
    <property type="nucleotide sequence ID" value="XM_022017057.1"/>
</dbReference>
<feature type="compositionally biased region" description="Pro residues" evidence="7">
    <location>
        <begin position="122"/>
        <end position="133"/>
    </location>
</feature>
<feature type="compositionally biased region" description="Basic and acidic residues" evidence="7">
    <location>
        <begin position="361"/>
        <end position="391"/>
    </location>
</feature>
<feature type="region of interest" description="Disordered" evidence="7">
    <location>
        <begin position="485"/>
        <end position="691"/>
    </location>
</feature>
<dbReference type="InterPro" id="IPR017441">
    <property type="entry name" value="Protein_kinase_ATP_BS"/>
</dbReference>
<dbReference type="PANTHER" id="PTHR48016">
    <property type="entry name" value="MAP KINASE KINASE KINASE SSK2-RELATED-RELATED"/>
    <property type="match status" value="1"/>
</dbReference>
<feature type="region of interest" description="Disordered" evidence="7">
    <location>
        <begin position="276"/>
        <end position="332"/>
    </location>
</feature>
<evidence type="ECO:0000259" key="8">
    <source>
        <dbReference type="PROSITE" id="PS50011"/>
    </source>
</evidence>
<evidence type="ECO:0000256" key="6">
    <source>
        <dbReference type="PROSITE-ProRule" id="PRU10141"/>
    </source>
</evidence>
<feature type="compositionally biased region" description="Polar residues" evidence="7">
    <location>
        <begin position="603"/>
        <end position="612"/>
    </location>
</feature>